<evidence type="ECO:0000256" key="1">
    <source>
        <dbReference type="PROSITE-ProRule" id="PRU00169"/>
    </source>
</evidence>
<dbReference type="Gene3D" id="2.40.50.1020">
    <property type="entry name" value="LytTr DNA-binding domain"/>
    <property type="match status" value="1"/>
</dbReference>
<dbReference type="SUPFAM" id="SSF52172">
    <property type="entry name" value="CheY-like"/>
    <property type="match status" value="1"/>
</dbReference>
<dbReference type="InterPro" id="IPR007492">
    <property type="entry name" value="LytTR_DNA-bd_dom"/>
</dbReference>
<dbReference type="GO" id="GO:0003677">
    <property type="term" value="F:DNA binding"/>
    <property type="evidence" value="ECO:0007669"/>
    <property type="project" value="UniProtKB-KW"/>
</dbReference>
<dbReference type="InterPro" id="IPR001789">
    <property type="entry name" value="Sig_transdc_resp-reg_receiver"/>
</dbReference>
<evidence type="ECO:0000259" key="3">
    <source>
        <dbReference type="PROSITE" id="PS50930"/>
    </source>
</evidence>
<gene>
    <name evidence="4" type="ORF">DP923_03405</name>
</gene>
<accession>A0A364RIP3</accession>
<dbReference type="PROSITE" id="PS50930">
    <property type="entry name" value="HTH_LYTTR"/>
    <property type="match status" value="1"/>
</dbReference>
<feature type="modified residue" description="4-aspartylphosphate" evidence="1">
    <location>
        <position position="57"/>
    </location>
</feature>
<evidence type="ECO:0000259" key="2">
    <source>
        <dbReference type="PROSITE" id="PS50110"/>
    </source>
</evidence>
<dbReference type="Proteomes" id="UP000251692">
    <property type="component" value="Unassembled WGS sequence"/>
</dbReference>
<name>A0A364RIP3_9BACT</name>
<dbReference type="InterPro" id="IPR011006">
    <property type="entry name" value="CheY-like_superfamily"/>
</dbReference>
<dbReference type="AlphaFoldDB" id="A0A364RIP3"/>
<proteinExistence type="predicted"/>
<dbReference type="EMBL" id="QMDV01000001">
    <property type="protein sequence ID" value="RAU84108.1"/>
    <property type="molecule type" value="Genomic_DNA"/>
</dbReference>
<dbReference type="Pfam" id="PF04397">
    <property type="entry name" value="LytTR"/>
    <property type="match status" value="1"/>
</dbReference>
<dbReference type="PROSITE" id="PS50110">
    <property type="entry name" value="RESPONSE_REGULATORY"/>
    <property type="match status" value="1"/>
</dbReference>
<dbReference type="SMART" id="SM00850">
    <property type="entry name" value="LytTR"/>
    <property type="match status" value="1"/>
</dbReference>
<protein>
    <submittedName>
        <fullName evidence="4">DNA-binding response regulator</fullName>
    </submittedName>
</protein>
<keyword evidence="1" id="KW-0597">Phosphoprotein</keyword>
<dbReference type="Pfam" id="PF00072">
    <property type="entry name" value="Response_reg"/>
    <property type="match status" value="1"/>
</dbReference>
<dbReference type="SMART" id="SM00448">
    <property type="entry name" value="REC"/>
    <property type="match status" value="1"/>
</dbReference>
<keyword evidence="4" id="KW-0238">DNA-binding</keyword>
<dbReference type="Gene3D" id="3.40.50.2300">
    <property type="match status" value="1"/>
</dbReference>
<feature type="domain" description="Response regulatory" evidence="2">
    <location>
        <begin position="6"/>
        <end position="119"/>
    </location>
</feature>
<organism evidence="4 5">
    <name type="scientific">Pontibacter arcticus</name>
    <dbReference type="NCBI Taxonomy" id="2080288"/>
    <lineage>
        <taxon>Bacteria</taxon>
        <taxon>Pseudomonadati</taxon>
        <taxon>Bacteroidota</taxon>
        <taxon>Cytophagia</taxon>
        <taxon>Cytophagales</taxon>
        <taxon>Hymenobacteraceae</taxon>
        <taxon>Pontibacter</taxon>
    </lineage>
</organism>
<dbReference type="PANTHER" id="PTHR37299">
    <property type="entry name" value="TRANSCRIPTIONAL REGULATOR-RELATED"/>
    <property type="match status" value="1"/>
</dbReference>
<reference evidence="4 5" key="1">
    <citation type="submission" date="2018-06" db="EMBL/GenBank/DDBJ databases">
        <authorList>
            <person name="Liu Z.-W."/>
        </authorList>
    </citation>
    <scope>NUCLEOTIDE SEQUENCE [LARGE SCALE GENOMIC DNA]</scope>
    <source>
        <strain evidence="4 5">2b14</strain>
    </source>
</reference>
<keyword evidence="5" id="KW-1185">Reference proteome</keyword>
<dbReference type="InterPro" id="IPR046947">
    <property type="entry name" value="LytR-like"/>
</dbReference>
<dbReference type="PANTHER" id="PTHR37299:SF1">
    <property type="entry name" value="STAGE 0 SPORULATION PROTEIN A HOMOLOG"/>
    <property type="match status" value="1"/>
</dbReference>
<evidence type="ECO:0000313" key="4">
    <source>
        <dbReference type="EMBL" id="RAU84108.1"/>
    </source>
</evidence>
<dbReference type="GO" id="GO:0000156">
    <property type="term" value="F:phosphorelay response regulator activity"/>
    <property type="evidence" value="ECO:0007669"/>
    <property type="project" value="InterPro"/>
</dbReference>
<sequence length="246" mass="28108">MEAKITCVILDDEPLGQELLKKYVSRLDFLELAAVYENAIEALGKISALRPDVIFLDVNMPEMNGIEFMNTFSSNYKPYVIMTTAYSEYAVQGFEYDVADFLLKPVTFDRFVKAIHKVQEKMRYKNPVSASINPAVTTDPNKQFLLVKENKKFMNIALEAIICVEGMKDYLKIHTLGKSVVTHMTMTKIEELLTRDFLRVNRSYIVRKSAIKAIHGNTIELSNNTEIPVGTRYRDSIREIMESGTL</sequence>
<dbReference type="RefSeq" id="WP_112304345.1">
    <property type="nucleotide sequence ID" value="NZ_QMDV01000001.1"/>
</dbReference>
<reference evidence="4 5" key="2">
    <citation type="submission" date="2018-07" db="EMBL/GenBank/DDBJ databases">
        <title>Pontibacter sp. 2b14 genomic sequence and assembly.</title>
        <authorList>
            <person name="Du Z.-J."/>
        </authorList>
    </citation>
    <scope>NUCLEOTIDE SEQUENCE [LARGE SCALE GENOMIC DNA]</scope>
    <source>
        <strain evidence="4 5">2b14</strain>
    </source>
</reference>
<feature type="domain" description="HTH LytTR-type" evidence="3">
    <location>
        <begin position="145"/>
        <end position="243"/>
    </location>
</feature>
<evidence type="ECO:0000313" key="5">
    <source>
        <dbReference type="Proteomes" id="UP000251692"/>
    </source>
</evidence>
<dbReference type="OrthoDB" id="1646880at2"/>
<comment type="caution">
    <text evidence="4">The sequence shown here is derived from an EMBL/GenBank/DDBJ whole genome shotgun (WGS) entry which is preliminary data.</text>
</comment>